<evidence type="ECO:0000313" key="3">
    <source>
        <dbReference type="Proteomes" id="UP001612915"/>
    </source>
</evidence>
<accession>A0ABW8AL77</accession>
<protein>
    <submittedName>
        <fullName evidence="2">TY-Chap domain-containing protein</fullName>
    </submittedName>
</protein>
<keyword evidence="3" id="KW-1185">Reference proteome</keyword>
<name>A0ABW8AL77_9ACTN</name>
<dbReference type="EMBL" id="JBITLV010000002">
    <property type="protein sequence ID" value="MFI7587101.1"/>
    <property type="molecule type" value="Genomic_DNA"/>
</dbReference>
<proteinExistence type="predicted"/>
<evidence type="ECO:0000259" key="1">
    <source>
        <dbReference type="Pfam" id="PF22552"/>
    </source>
</evidence>
<gene>
    <name evidence="2" type="ORF">ACIB24_08515</name>
</gene>
<dbReference type="Pfam" id="PF22552">
    <property type="entry name" value="TY-Chap3"/>
    <property type="match status" value="1"/>
</dbReference>
<feature type="domain" description="TY-Chap N-terminal" evidence="1">
    <location>
        <begin position="4"/>
        <end position="134"/>
    </location>
</feature>
<dbReference type="InterPro" id="IPR054344">
    <property type="entry name" value="TY-Chap_N"/>
</dbReference>
<reference evidence="2 3" key="1">
    <citation type="submission" date="2024-10" db="EMBL/GenBank/DDBJ databases">
        <title>The Natural Products Discovery Center: Release of the First 8490 Sequenced Strains for Exploring Actinobacteria Biosynthetic Diversity.</title>
        <authorList>
            <person name="Kalkreuter E."/>
            <person name="Kautsar S.A."/>
            <person name="Yang D."/>
            <person name="Bader C.D."/>
            <person name="Teijaro C.N."/>
            <person name="Fluegel L."/>
            <person name="Davis C.M."/>
            <person name="Simpson J.R."/>
            <person name="Lauterbach L."/>
            <person name="Steele A.D."/>
            <person name="Gui C."/>
            <person name="Meng S."/>
            <person name="Li G."/>
            <person name="Viehrig K."/>
            <person name="Ye F."/>
            <person name="Su P."/>
            <person name="Kiefer A.F."/>
            <person name="Nichols A."/>
            <person name="Cepeda A.J."/>
            <person name="Yan W."/>
            <person name="Fan B."/>
            <person name="Jiang Y."/>
            <person name="Adhikari A."/>
            <person name="Zheng C.-J."/>
            <person name="Schuster L."/>
            <person name="Cowan T.M."/>
            <person name="Smanski M.J."/>
            <person name="Chevrette M.G."/>
            <person name="De Carvalho L.P.S."/>
            <person name="Shen B."/>
        </authorList>
    </citation>
    <scope>NUCLEOTIDE SEQUENCE [LARGE SCALE GENOMIC DNA]</scope>
    <source>
        <strain evidence="2 3">NPDC049639</strain>
    </source>
</reference>
<dbReference type="Proteomes" id="UP001612915">
    <property type="component" value="Unassembled WGS sequence"/>
</dbReference>
<dbReference type="RefSeq" id="WP_398278079.1">
    <property type="nucleotide sequence ID" value="NZ_JBITLV010000002.1"/>
</dbReference>
<evidence type="ECO:0000313" key="2">
    <source>
        <dbReference type="EMBL" id="MFI7587101.1"/>
    </source>
</evidence>
<sequence length="152" mass="17277">MDERWEAVRDRIRSELETLGLPEALVISEPPAYGPVPRTVWWQFWRSSKPEQLPGVFVQFGQFWAEDLMCEFVGSTVIGGSYPMSAQQHEQLRQLGWLTPEDPQYREAIGKGVPNYAMRPHPVEVERVSAIAAESLSLFVADPTVLAYERVS</sequence>
<comment type="caution">
    <text evidence="2">The sequence shown here is derived from an EMBL/GenBank/DDBJ whole genome shotgun (WGS) entry which is preliminary data.</text>
</comment>
<organism evidence="2 3">
    <name type="scientific">Spongisporangium articulatum</name>
    <dbReference type="NCBI Taxonomy" id="3362603"/>
    <lineage>
        <taxon>Bacteria</taxon>
        <taxon>Bacillati</taxon>
        <taxon>Actinomycetota</taxon>
        <taxon>Actinomycetes</taxon>
        <taxon>Kineosporiales</taxon>
        <taxon>Kineosporiaceae</taxon>
        <taxon>Spongisporangium</taxon>
    </lineage>
</organism>